<feature type="non-terminal residue" evidence="2">
    <location>
        <position position="54"/>
    </location>
</feature>
<evidence type="ECO:0000256" key="1">
    <source>
        <dbReference type="SAM" id="MobiDB-lite"/>
    </source>
</evidence>
<organism evidence="2 3">
    <name type="scientific">Araneus ventricosus</name>
    <name type="common">Orbweaver spider</name>
    <name type="synonym">Epeira ventricosa</name>
    <dbReference type="NCBI Taxonomy" id="182803"/>
    <lineage>
        <taxon>Eukaryota</taxon>
        <taxon>Metazoa</taxon>
        <taxon>Ecdysozoa</taxon>
        <taxon>Arthropoda</taxon>
        <taxon>Chelicerata</taxon>
        <taxon>Arachnida</taxon>
        <taxon>Araneae</taxon>
        <taxon>Araneomorphae</taxon>
        <taxon>Entelegynae</taxon>
        <taxon>Araneoidea</taxon>
        <taxon>Araneidae</taxon>
        <taxon>Araneus</taxon>
    </lineage>
</organism>
<dbReference type="Proteomes" id="UP000499080">
    <property type="component" value="Unassembled WGS sequence"/>
</dbReference>
<sequence>MESGFEAGTLWPQGRYLTTRPPRPYSRPDYASGLMDLMYVTSHPPTRDLPTAAI</sequence>
<comment type="caution">
    <text evidence="2">The sequence shown here is derived from an EMBL/GenBank/DDBJ whole genome shotgun (WGS) entry which is preliminary data.</text>
</comment>
<proteinExistence type="predicted"/>
<feature type="region of interest" description="Disordered" evidence="1">
    <location>
        <begin position="1"/>
        <end position="25"/>
    </location>
</feature>
<evidence type="ECO:0000313" key="2">
    <source>
        <dbReference type="EMBL" id="GBM72502.1"/>
    </source>
</evidence>
<accession>A0A4Y2I4Y3</accession>
<dbReference type="AlphaFoldDB" id="A0A4Y2I4Y3"/>
<name>A0A4Y2I4Y3_ARAVE</name>
<keyword evidence="3" id="KW-1185">Reference proteome</keyword>
<dbReference type="EMBL" id="BGPR01261378">
    <property type="protein sequence ID" value="GBM72502.1"/>
    <property type="molecule type" value="Genomic_DNA"/>
</dbReference>
<reference evidence="2 3" key="1">
    <citation type="journal article" date="2019" name="Sci. Rep.">
        <title>Orb-weaving spider Araneus ventricosus genome elucidates the spidroin gene catalogue.</title>
        <authorList>
            <person name="Kono N."/>
            <person name="Nakamura H."/>
            <person name="Ohtoshi R."/>
            <person name="Moran D.A.P."/>
            <person name="Shinohara A."/>
            <person name="Yoshida Y."/>
            <person name="Fujiwara M."/>
            <person name="Mori M."/>
            <person name="Tomita M."/>
            <person name="Arakawa K."/>
        </authorList>
    </citation>
    <scope>NUCLEOTIDE SEQUENCE [LARGE SCALE GENOMIC DNA]</scope>
</reference>
<gene>
    <name evidence="2" type="ORF">AVEN_253580_1</name>
</gene>
<evidence type="ECO:0000313" key="3">
    <source>
        <dbReference type="Proteomes" id="UP000499080"/>
    </source>
</evidence>
<protein>
    <submittedName>
        <fullName evidence="2">Uncharacterized protein</fullName>
    </submittedName>
</protein>